<feature type="transmembrane region" description="Helical" evidence="1">
    <location>
        <begin position="12"/>
        <end position="33"/>
    </location>
</feature>
<keyword evidence="1" id="KW-1133">Transmembrane helix</keyword>
<feature type="transmembrane region" description="Helical" evidence="1">
    <location>
        <begin position="217"/>
        <end position="236"/>
    </location>
</feature>
<dbReference type="EMBL" id="JACXVP010000002">
    <property type="protein sequence ID" value="KAG5619525.1"/>
    <property type="molecule type" value="Genomic_DNA"/>
</dbReference>
<organism evidence="2 3">
    <name type="scientific">Solanum commersonii</name>
    <name type="common">Commerson's wild potato</name>
    <name type="synonym">Commerson's nightshade</name>
    <dbReference type="NCBI Taxonomy" id="4109"/>
    <lineage>
        <taxon>Eukaryota</taxon>
        <taxon>Viridiplantae</taxon>
        <taxon>Streptophyta</taxon>
        <taxon>Embryophyta</taxon>
        <taxon>Tracheophyta</taxon>
        <taxon>Spermatophyta</taxon>
        <taxon>Magnoliopsida</taxon>
        <taxon>eudicotyledons</taxon>
        <taxon>Gunneridae</taxon>
        <taxon>Pentapetalae</taxon>
        <taxon>asterids</taxon>
        <taxon>lamiids</taxon>
        <taxon>Solanales</taxon>
        <taxon>Solanaceae</taxon>
        <taxon>Solanoideae</taxon>
        <taxon>Solaneae</taxon>
        <taxon>Solanum</taxon>
    </lineage>
</organism>
<feature type="transmembrane region" description="Helical" evidence="1">
    <location>
        <begin position="280"/>
        <end position="298"/>
    </location>
</feature>
<accession>A0A9J6A4P1</accession>
<keyword evidence="3" id="KW-1185">Reference proteome</keyword>
<reference evidence="2 3" key="1">
    <citation type="submission" date="2020-09" db="EMBL/GenBank/DDBJ databases">
        <title>De no assembly of potato wild relative species, Solanum commersonii.</title>
        <authorList>
            <person name="Cho K."/>
        </authorList>
    </citation>
    <scope>NUCLEOTIDE SEQUENCE [LARGE SCALE GENOMIC DNA]</scope>
    <source>
        <strain evidence="2">LZ3.2</strain>
        <tissue evidence="2">Leaf</tissue>
    </source>
</reference>
<evidence type="ECO:0000313" key="3">
    <source>
        <dbReference type="Proteomes" id="UP000824120"/>
    </source>
</evidence>
<dbReference type="AlphaFoldDB" id="A0A9J6A4P1"/>
<evidence type="ECO:0000313" key="2">
    <source>
        <dbReference type="EMBL" id="KAG5619525.1"/>
    </source>
</evidence>
<name>A0A9J6A4P1_SOLCO</name>
<feature type="transmembrane region" description="Helical" evidence="1">
    <location>
        <begin position="93"/>
        <end position="113"/>
    </location>
</feature>
<feature type="transmembrane region" description="Helical" evidence="1">
    <location>
        <begin position="333"/>
        <end position="356"/>
    </location>
</feature>
<evidence type="ECO:0000256" key="1">
    <source>
        <dbReference type="SAM" id="Phobius"/>
    </source>
</evidence>
<gene>
    <name evidence="2" type="ORF">H5410_004743</name>
</gene>
<keyword evidence="1" id="KW-0812">Transmembrane</keyword>
<comment type="caution">
    <text evidence="2">The sequence shown here is derived from an EMBL/GenBank/DDBJ whole genome shotgun (WGS) entry which is preliminary data.</text>
</comment>
<keyword evidence="1" id="KW-0472">Membrane</keyword>
<dbReference type="Proteomes" id="UP000824120">
    <property type="component" value="Chromosome 2"/>
</dbReference>
<proteinExistence type="predicted"/>
<protein>
    <submittedName>
        <fullName evidence="2">Uncharacterized protein</fullName>
    </submittedName>
</protein>
<sequence>MVIGVGRNFFESFFVLFVYFLIFLPYWGIYIIFGHFRAIRKEVKFCSVIPHDIQRSLVLVEIFQVTKRSKVLFCYSSRYSTVIGVGQKKFEEFFVLYVRFLVFQSYWGIYVIFGHFRAVQKEIKFCSIILHDIQRSLVIFGQLRKVVKFCSIIRHDILRSLVQVEIVLRHFVITDAVTKRSKVLFYYLSRYSKGIYIIFVHLRAVTKRSKVLFCNSLRYSKSFWVIYVIFSHFWAVTKRSKVLFCYSTRYSKLRREVKFCSVIHHDILRSLVQVEFFLMHFWYCLCVFLDFLAILGNFRNIQPCFGQLRKEVKFCYIIRQDILRSLVQVEKDLRLFCIVYVCFLIFRPFWGISVIFDHFQAVTKKSFWGIYVIFAIFEQLRKEVKYRSIIRHDILRSLVLVEIHFMEFT</sequence>